<proteinExistence type="predicted"/>
<dbReference type="Pfam" id="PF00089">
    <property type="entry name" value="Trypsin"/>
    <property type="match status" value="1"/>
</dbReference>
<dbReference type="PANTHER" id="PTHR24271:SF52">
    <property type="entry name" value="GRANZYME K"/>
    <property type="match status" value="1"/>
</dbReference>
<keyword evidence="4 6" id="KW-0720">Serine protease</keyword>
<evidence type="ECO:0000256" key="5">
    <source>
        <dbReference type="ARBA" id="ARBA00023157"/>
    </source>
</evidence>
<dbReference type="GO" id="GO:0006508">
    <property type="term" value="P:proteolysis"/>
    <property type="evidence" value="ECO:0007669"/>
    <property type="project" value="UniProtKB-KW"/>
</dbReference>
<sequence>TTALSNFQFLKHNICHIKKYLILECGGSEIIGGKEVEPHSLPFMAYVESKKSFCGGTLIHPQWVLTAAHCKNMSTVTLGAHSIKKKEKASKQVQKVDKRFPHPDYYQGSRENDLMLLKLKKPVKQTKTVQCLQLAKVVKDPPAGGKCLVAGWGKTENNKTSDVLLSVNVTVVSRQTCNSRDYYNRNPVITSDMICAGSNSGKKADTCQGDSGGPIICDGVLVGITSFGRGCGIIKKPGVYSFLSEKRLKWIKKTMQSSEML</sequence>
<dbReference type="PROSITE" id="PS00135">
    <property type="entry name" value="TRYPSIN_SER"/>
    <property type="match status" value="1"/>
</dbReference>
<feature type="domain" description="Peptidase S1" evidence="7">
    <location>
        <begin position="30"/>
        <end position="256"/>
    </location>
</feature>
<keyword evidence="5" id="KW-1015">Disulfide bond</keyword>
<dbReference type="InterPro" id="IPR043504">
    <property type="entry name" value="Peptidase_S1_PA_chymotrypsin"/>
</dbReference>
<dbReference type="AlphaFoldDB" id="A0A3Q4IC35"/>
<evidence type="ECO:0000313" key="8">
    <source>
        <dbReference type="Ensembl" id="ENSNBRP00000028532.1"/>
    </source>
</evidence>
<organism evidence="8 9">
    <name type="scientific">Neolamprologus brichardi</name>
    <name type="common">Fairy cichlid</name>
    <name type="synonym">Lamprologus brichardi</name>
    <dbReference type="NCBI Taxonomy" id="32507"/>
    <lineage>
        <taxon>Eukaryota</taxon>
        <taxon>Metazoa</taxon>
        <taxon>Chordata</taxon>
        <taxon>Craniata</taxon>
        <taxon>Vertebrata</taxon>
        <taxon>Euteleostomi</taxon>
        <taxon>Actinopterygii</taxon>
        <taxon>Neopterygii</taxon>
        <taxon>Teleostei</taxon>
        <taxon>Neoteleostei</taxon>
        <taxon>Acanthomorphata</taxon>
        <taxon>Ovalentaria</taxon>
        <taxon>Cichlomorphae</taxon>
        <taxon>Cichliformes</taxon>
        <taxon>Cichlidae</taxon>
        <taxon>African cichlids</taxon>
        <taxon>Pseudocrenilabrinae</taxon>
        <taxon>Lamprologini</taxon>
        <taxon>Neolamprologus</taxon>
    </lineage>
</organism>
<accession>A0A3Q4IC35</accession>
<reference evidence="8" key="2">
    <citation type="submission" date="2025-09" db="UniProtKB">
        <authorList>
            <consortium name="Ensembl"/>
        </authorList>
    </citation>
    <scope>IDENTIFICATION</scope>
</reference>
<dbReference type="InterPro" id="IPR033116">
    <property type="entry name" value="TRYPSIN_SER"/>
</dbReference>
<evidence type="ECO:0000256" key="2">
    <source>
        <dbReference type="ARBA" id="ARBA00022729"/>
    </source>
</evidence>
<protein>
    <recommendedName>
        <fullName evidence="7">Peptidase S1 domain-containing protein</fullName>
    </recommendedName>
</protein>
<dbReference type="GO" id="GO:0004252">
    <property type="term" value="F:serine-type endopeptidase activity"/>
    <property type="evidence" value="ECO:0007669"/>
    <property type="project" value="InterPro"/>
</dbReference>
<keyword evidence="9" id="KW-1185">Reference proteome</keyword>
<dbReference type="PROSITE" id="PS00134">
    <property type="entry name" value="TRYPSIN_HIS"/>
    <property type="match status" value="1"/>
</dbReference>
<keyword evidence="2" id="KW-0732">Signal</keyword>
<keyword evidence="3 6" id="KW-0378">Hydrolase</keyword>
<dbReference type="Proteomes" id="UP000261580">
    <property type="component" value="Unassembled WGS sequence"/>
</dbReference>
<evidence type="ECO:0000256" key="4">
    <source>
        <dbReference type="ARBA" id="ARBA00022825"/>
    </source>
</evidence>
<evidence type="ECO:0000256" key="6">
    <source>
        <dbReference type="RuleBase" id="RU363034"/>
    </source>
</evidence>
<evidence type="ECO:0000259" key="7">
    <source>
        <dbReference type="PROSITE" id="PS50240"/>
    </source>
</evidence>
<name>A0A3Q4IC35_NEOBR</name>
<dbReference type="PROSITE" id="PS50240">
    <property type="entry name" value="TRYPSIN_DOM"/>
    <property type="match status" value="1"/>
</dbReference>
<dbReference type="PANTHER" id="PTHR24271">
    <property type="entry name" value="KALLIKREIN-RELATED"/>
    <property type="match status" value="1"/>
</dbReference>
<reference evidence="8" key="1">
    <citation type="submission" date="2025-08" db="UniProtKB">
        <authorList>
            <consortium name="Ensembl"/>
        </authorList>
    </citation>
    <scope>IDENTIFICATION</scope>
</reference>
<evidence type="ECO:0000313" key="9">
    <source>
        <dbReference type="Proteomes" id="UP000261580"/>
    </source>
</evidence>
<dbReference type="Gene3D" id="2.40.10.10">
    <property type="entry name" value="Trypsin-like serine proteases"/>
    <property type="match status" value="2"/>
</dbReference>
<evidence type="ECO:0000256" key="1">
    <source>
        <dbReference type="ARBA" id="ARBA00022670"/>
    </source>
</evidence>
<dbReference type="InterPro" id="IPR018114">
    <property type="entry name" value="TRYPSIN_HIS"/>
</dbReference>
<dbReference type="SUPFAM" id="SSF50494">
    <property type="entry name" value="Trypsin-like serine proteases"/>
    <property type="match status" value="1"/>
</dbReference>
<dbReference type="STRING" id="32507.ENSNBRP00000028532"/>
<dbReference type="GeneTree" id="ENSGT00940000163484"/>
<dbReference type="CDD" id="cd00190">
    <property type="entry name" value="Tryp_SPc"/>
    <property type="match status" value="1"/>
</dbReference>
<evidence type="ECO:0000256" key="3">
    <source>
        <dbReference type="ARBA" id="ARBA00022801"/>
    </source>
</evidence>
<dbReference type="FunFam" id="2.40.10.10:FF:000120">
    <property type="entry name" value="Putative serine protease"/>
    <property type="match status" value="1"/>
</dbReference>
<dbReference type="InterPro" id="IPR009003">
    <property type="entry name" value="Peptidase_S1_PA"/>
</dbReference>
<dbReference type="InterPro" id="IPR001254">
    <property type="entry name" value="Trypsin_dom"/>
</dbReference>
<keyword evidence="1 6" id="KW-0645">Protease</keyword>
<dbReference type="SMART" id="SM00020">
    <property type="entry name" value="Tryp_SPc"/>
    <property type="match status" value="1"/>
</dbReference>
<dbReference type="PRINTS" id="PR00722">
    <property type="entry name" value="CHYMOTRYPSIN"/>
</dbReference>
<dbReference type="InterPro" id="IPR001314">
    <property type="entry name" value="Peptidase_S1A"/>
</dbReference>
<dbReference type="Ensembl" id="ENSNBRT00000029276.1">
    <property type="protein sequence ID" value="ENSNBRP00000028532.1"/>
    <property type="gene ID" value="ENSNBRG00000021699.1"/>
</dbReference>